<organism evidence="2">
    <name type="scientific">Billgrantia gudaonensis</name>
    <dbReference type="NCBI Taxonomy" id="376427"/>
    <lineage>
        <taxon>Bacteria</taxon>
        <taxon>Pseudomonadati</taxon>
        <taxon>Pseudomonadota</taxon>
        <taxon>Gammaproteobacteria</taxon>
        <taxon>Oceanospirillales</taxon>
        <taxon>Halomonadaceae</taxon>
        <taxon>Billgrantia</taxon>
    </lineage>
</organism>
<proteinExistence type="predicted"/>
<evidence type="ECO:0000259" key="1">
    <source>
        <dbReference type="Pfam" id="PF02719"/>
    </source>
</evidence>
<feature type="domain" description="Polysaccharide biosynthesis protein CapD-like" evidence="1">
    <location>
        <begin position="8"/>
        <end position="63"/>
    </location>
</feature>
<dbReference type="AlphaFoldDB" id="A0A432JIS3"/>
<gene>
    <name evidence="2" type="ORF">DSL92_06335</name>
</gene>
<dbReference type="InterPro" id="IPR051203">
    <property type="entry name" value="Polysaccharide_Synthase-Rel"/>
</dbReference>
<dbReference type="Pfam" id="PF02719">
    <property type="entry name" value="Polysacc_synt_2"/>
    <property type="match status" value="1"/>
</dbReference>
<protein>
    <recommendedName>
        <fullName evidence="1">Polysaccharide biosynthesis protein CapD-like domain-containing protein</fullName>
    </recommendedName>
</protein>
<dbReference type="PANTHER" id="PTHR43318">
    <property type="entry name" value="UDP-N-ACETYLGLUCOSAMINE 4,6-DEHYDRATASE"/>
    <property type="match status" value="1"/>
</dbReference>
<dbReference type="InterPro" id="IPR003869">
    <property type="entry name" value="Polysac_CapD-like"/>
</dbReference>
<name>A0A432JIS3_9GAMM</name>
<evidence type="ECO:0000313" key="2">
    <source>
        <dbReference type="EMBL" id="RUA22387.1"/>
    </source>
</evidence>
<dbReference type="PANTHER" id="PTHR43318:SF2">
    <property type="entry name" value="UDP-N-ACETYLGLUCOSAMINE 4,6-DEHYDRATASE (INVERTING)"/>
    <property type="match status" value="1"/>
</dbReference>
<sequence length="89" mass="9783">MEDCPSLESAAKDDDTIVSCVRYGSVMCSRGSVIPLFIKQIREGKPLTITEPSRRGSCSRYRMLSSWSTNARQGDIFVKGTGLYGQTVS</sequence>
<dbReference type="Gene3D" id="3.40.50.720">
    <property type="entry name" value="NAD(P)-binding Rossmann-like Domain"/>
    <property type="match status" value="1"/>
</dbReference>
<reference evidence="2" key="1">
    <citation type="submission" date="2018-12" db="EMBL/GenBank/DDBJ databases">
        <authorList>
            <person name="Jadhav K."/>
            <person name="Kushwaha B."/>
            <person name="Jadhav I."/>
        </authorList>
    </citation>
    <scope>NUCLEOTIDE SEQUENCE [LARGE SCALE GENOMIC DNA]</scope>
    <source>
        <strain evidence="2">SBS 10</strain>
    </source>
</reference>
<comment type="caution">
    <text evidence="2">The sequence shown here is derived from an EMBL/GenBank/DDBJ whole genome shotgun (WGS) entry which is preliminary data.</text>
</comment>
<accession>A0A432JIS3</accession>
<dbReference type="EMBL" id="RXHI01000018">
    <property type="protein sequence ID" value="RUA22387.1"/>
    <property type="molecule type" value="Genomic_DNA"/>
</dbReference>